<reference evidence="4" key="4">
    <citation type="journal article" date="2015" name="G3 (Bethesda)">
        <title>Genome sequences of three phytopathogenic species of the Magnaporthaceae family of fungi.</title>
        <authorList>
            <person name="Okagaki L.H."/>
            <person name="Nunes C.C."/>
            <person name="Sailsbery J."/>
            <person name="Clay B."/>
            <person name="Brown D."/>
            <person name="John T."/>
            <person name="Oh Y."/>
            <person name="Young N."/>
            <person name="Fitzgerald M."/>
            <person name="Haas B.J."/>
            <person name="Zeng Q."/>
            <person name="Young S."/>
            <person name="Adiconis X."/>
            <person name="Fan L."/>
            <person name="Levin J.Z."/>
            <person name="Mitchell T.K."/>
            <person name="Okubara P.A."/>
            <person name="Farman M.L."/>
            <person name="Kohn L.M."/>
            <person name="Birren B."/>
            <person name="Ma L.-J."/>
            <person name="Dean R.A."/>
        </authorList>
    </citation>
    <scope>NUCLEOTIDE SEQUENCE</scope>
    <source>
        <strain evidence="4">R3-111a-1</strain>
    </source>
</reference>
<dbReference type="GeneID" id="20346283"/>
<evidence type="ECO:0000313" key="5">
    <source>
        <dbReference type="Proteomes" id="UP000006039"/>
    </source>
</evidence>
<dbReference type="PROSITE" id="PS50011">
    <property type="entry name" value="PROTEIN_KINASE_DOM"/>
    <property type="match status" value="1"/>
</dbReference>
<gene>
    <name evidence="4" type="primary">20346283</name>
    <name evidence="3" type="ORF">GGTG_05825</name>
</gene>
<dbReference type="PANTHER" id="PTHR35391">
    <property type="entry name" value="C2H2-TYPE DOMAIN-CONTAINING PROTEIN-RELATED"/>
    <property type="match status" value="1"/>
</dbReference>
<reference evidence="4" key="5">
    <citation type="submission" date="2018-04" db="UniProtKB">
        <authorList>
            <consortium name="EnsemblFungi"/>
        </authorList>
    </citation>
    <scope>IDENTIFICATION</scope>
    <source>
        <strain evidence="4">R3-111a-1</strain>
    </source>
</reference>
<reference evidence="3" key="3">
    <citation type="submission" date="2010-09" db="EMBL/GenBank/DDBJ databases">
        <title>Annotation of Gaeumannomyces graminis var. tritici R3-111a-1.</title>
        <authorList>
            <consortium name="The Broad Institute Genome Sequencing Platform"/>
            <person name="Ma L.-J."/>
            <person name="Dead R."/>
            <person name="Young S.K."/>
            <person name="Zeng Q."/>
            <person name="Gargeya S."/>
            <person name="Fitzgerald M."/>
            <person name="Haas B."/>
            <person name="Abouelleil A."/>
            <person name="Alvarado L."/>
            <person name="Arachchi H.M."/>
            <person name="Berlin A."/>
            <person name="Brown A."/>
            <person name="Chapman S.B."/>
            <person name="Chen Z."/>
            <person name="Dunbar C."/>
            <person name="Freedman E."/>
            <person name="Gearin G."/>
            <person name="Gellesch M."/>
            <person name="Goldberg J."/>
            <person name="Griggs A."/>
            <person name="Gujja S."/>
            <person name="Heiman D."/>
            <person name="Howarth C."/>
            <person name="Larson L."/>
            <person name="Lui A."/>
            <person name="MacDonald P.J.P."/>
            <person name="Mehta T."/>
            <person name="Montmayeur A."/>
            <person name="Murphy C."/>
            <person name="Neiman D."/>
            <person name="Pearson M."/>
            <person name="Priest M."/>
            <person name="Roberts A."/>
            <person name="Saif S."/>
            <person name="Shea T."/>
            <person name="Shenoy N."/>
            <person name="Sisk P."/>
            <person name="Stolte C."/>
            <person name="Sykes S."/>
            <person name="Yandava C."/>
            <person name="Wortman J."/>
            <person name="Nusbaum C."/>
            <person name="Birren B."/>
        </authorList>
    </citation>
    <scope>NUCLEOTIDE SEQUENCE</scope>
    <source>
        <strain evidence="3">R3-111a-1</strain>
    </source>
</reference>
<keyword evidence="3" id="KW-0418">Kinase</keyword>
<dbReference type="AlphaFoldDB" id="J3NX17"/>
<name>J3NX17_GAET3</name>
<reference evidence="5" key="1">
    <citation type="submission" date="2010-07" db="EMBL/GenBank/DDBJ databases">
        <title>The genome sequence of Gaeumannomyces graminis var. tritici strain R3-111a-1.</title>
        <authorList>
            <consortium name="The Broad Institute Genome Sequencing Platform"/>
            <person name="Ma L.-J."/>
            <person name="Dead R."/>
            <person name="Young S."/>
            <person name="Zeng Q."/>
            <person name="Koehrsen M."/>
            <person name="Alvarado L."/>
            <person name="Berlin A."/>
            <person name="Chapman S.B."/>
            <person name="Chen Z."/>
            <person name="Freedman E."/>
            <person name="Gellesch M."/>
            <person name="Goldberg J."/>
            <person name="Griggs A."/>
            <person name="Gujja S."/>
            <person name="Heilman E.R."/>
            <person name="Heiman D."/>
            <person name="Hepburn T."/>
            <person name="Howarth C."/>
            <person name="Jen D."/>
            <person name="Larson L."/>
            <person name="Mehta T."/>
            <person name="Neiman D."/>
            <person name="Pearson M."/>
            <person name="Roberts A."/>
            <person name="Saif S."/>
            <person name="Shea T."/>
            <person name="Shenoy N."/>
            <person name="Sisk P."/>
            <person name="Stolte C."/>
            <person name="Sykes S."/>
            <person name="Walk T."/>
            <person name="White J."/>
            <person name="Yandava C."/>
            <person name="Haas B."/>
            <person name="Nusbaum C."/>
            <person name="Birren B."/>
        </authorList>
    </citation>
    <scope>NUCLEOTIDE SEQUENCE [LARGE SCALE GENOMIC DNA]</scope>
    <source>
        <strain evidence="5">R3-111a-1</strain>
    </source>
</reference>
<dbReference type="Gene3D" id="1.10.510.10">
    <property type="entry name" value="Transferase(Phosphotransferase) domain 1"/>
    <property type="match status" value="1"/>
</dbReference>
<dbReference type="RefSeq" id="XP_009221899.1">
    <property type="nucleotide sequence ID" value="XM_009223635.1"/>
</dbReference>
<evidence type="ECO:0000313" key="3">
    <source>
        <dbReference type="EMBL" id="EJT75899.1"/>
    </source>
</evidence>
<feature type="compositionally biased region" description="Basic and acidic residues" evidence="1">
    <location>
        <begin position="219"/>
        <end position="232"/>
    </location>
</feature>
<reference evidence="3" key="2">
    <citation type="submission" date="2010-07" db="EMBL/GenBank/DDBJ databases">
        <authorList>
            <consortium name="The Broad Institute Genome Sequencing Platform"/>
            <consortium name="Broad Institute Genome Sequencing Center for Infectious Disease"/>
            <person name="Ma L.-J."/>
            <person name="Dead R."/>
            <person name="Young S."/>
            <person name="Zeng Q."/>
            <person name="Koehrsen M."/>
            <person name="Alvarado L."/>
            <person name="Berlin A."/>
            <person name="Chapman S.B."/>
            <person name="Chen Z."/>
            <person name="Freedman E."/>
            <person name="Gellesch M."/>
            <person name="Goldberg J."/>
            <person name="Griggs A."/>
            <person name="Gujja S."/>
            <person name="Heilman E.R."/>
            <person name="Heiman D."/>
            <person name="Hepburn T."/>
            <person name="Howarth C."/>
            <person name="Jen D."/>
            <person name="Larson L."/>
            <person name="Mehta T."/>
            <person name="Neiman D."/>
            <person name="Pearson M."/>
            <person name="Roberts A."/>
            <person name="Saif S."/>
            <person name="Shea T."/>
            <person name="Shenoy N."/>
            <person name="Sisk P."/>
            <person name="Stolte C."/>
            <person name="Sykes S."/>
            <person name="Walk T."/>
            <person name="White J."/>
            <person name="Yandava C."/>
            <person name="Haas B."/>
            <person name="Nusbaum C."/>
            <person name="Birren B."/>
        </authorList>
    </citation>
    <scope>NUCLEOTIDE SEQUENCE</scope>
    <source>
        <strain evidence="3">R3-111a-1</strain>
    </source>
</reference>
<organism evidence="3">
    <name type="scientific">Gaeumannomyces tritici (strain R3-111a-1)</name>
    <name type="common">Wheat and barley take-all root rot fungus</name>
    <name type="synonym">Gaeumannomyces graminis var. tritici</name>
    <dbReference type="NCBI Taxonomy" id="644352"/>
    <lineage>
        <taxon>Eukaryota</taxon>
        <taxon>Fungi</taxon>
        <taxon>Dikarya</taxon>
        <taxon>Ascomycota</taxon>
        <taxon>Pezizomycotina</taxon>
        <taxon>Sordariomycetes</taxon>
        <taxon>Sordariomycetidae</taxon>
        <taxon>Magnaporthales</taxon>
        <taxon>Magnaporthaceae</taxon>
        <taxon>Gaeumannomyces</taxon>
    </lineage>
</organism>
<feature type="domain" description="Protein kinase" evidence="2">
    <location>
        <begin position="791"/>
        <end position="1117"/>
    </location>
</feature>
<protein>
    <submittedName>
        <fullName evidence="3">Serine/threonine protein kinase</fullName>
    </submittedName>
</protein>
<dbReference type="VEuPathDB" id="FungiDB:GGTG_05825"/>
<dbReference type="GO" id="GO:0005524">
    <property type="term" value="F:ATP binding"/>
    <property type="evidence" value="ECO:0007669"/>
    <property type="project" value="InterPro"/>
</dbReference>
<keyword evidence="3" id="KW-0808">Transferase</keyword>
<proteinExistence type="predicted"/>
<evidence type="ECO:0000313" key="4">
    <source>
        <dbReference type="EnsemblFungi" id="EJT75899"/>
    </source>
</evidence>
<feature type="compositionally biased region" description="Basic and acidic residues" evidence="1">
    <location>
        <begin position="559"/>
        <end position="568"/>
    </location>
</feature>
<feature type="region of interest" description="Disordered" evidence="1">
    <location>
        <begin position="219"/>
        <end position="288"/>
    </location>
</feature>
<sequence>MGGADEALPASQHPDASDEPIFELAVDCGRQFEKVLESEATTEPAQSGRLIKEYHRLFWAWAQYVGVFAAGKASLDWRLRRNSNYRDLFLLALDMLRVNLLQLLPLDARSVDSGDSGDSDLSDDSDPRGVAFEGIEESVAQLNSLGISIRRHSTSRLESKVKAFAAKRIDQQNDFEILALVAVQRLYPEAATSLHQRLSKNMVDTYMRLLYWKSHKEKLEGNRGGPRHHDSILPETQPIETRHAPVPSDDNLPKESCQRPAPAAPSMTEATSLPSNHPPPIRKGKEGHIKETKHGAAATVLKTMVKFPRAPKEGGSTCRYCHKVHSAEEYQDETWWKNHTNNDILPYICLFDFCLGPKVFSTSGSWAQHMSSEHGDDWALMIPDSPVWKCDFASQDHGATPYFATLSHLRGHYKTAHLDDDGLKRLDQSVAANRPPVVCPFCYRTLHYGKHGRDAQLAVKDKDESSDANLPVAPTAKKVNWAADVKQAPTETQDEFDSIKHLNINSDLSSHIAEHLQRLGLLTVRLKDVFSARDDGITGDMSEASIPTDEQSTAGSRSTVKDLDPDYHSDDDDFDNSLVAIIQQHRIPSYEEDTDGYLPFAVLRRVMTPERIRAALRKNCGFTEDKRITQLCAEIVPDGLTSNATRWCADAPSPPSGSSRSPPGYLIVFALLLEIDRGALIEYFIQQGCSDAKLPLQTKRCQYELHLVEATKPRDLESRQWLRYTDIKWLRTRQWFFLTPFFACEEDGTPKHYCLPVEAQLPWRPIPMTDKDRWLTSHANDGQYSGWGRPGGLGAFEPAGGFGMVEPVIIDPDSHGFHAQLRRLSLPNNRFAVIPIRKADADRYKKEIQILKRCSSRSHEHLVTFLATFEHKDQYCFIFPYAECNLDQHWKSLKSPRKTPEFALWASAQVLGLAEAIHILHNPPRSSLGEQDAQRFGRHGGLKPEDILYFPPPDDGGGGRESSAPNALRAVWRHGLVSPEDKALGKLVITDFRLADVQSYSKWAPPEYDMKGDINSRLWDIWTLGCIFLEMVCWMLGDGKKSGQDRREEFAQDRLHYDLFRVGTDQFYEIMPQDHEGRYGFRVNDMVVQWIEKMHKNPCCTQYLHELLDLVYDHMLVVPSPPQLDRIRPRALLERVQGMHSKAQGVDGIAYLTEHQPWPNQVVQRRLVVRAELDEELQVRTELSSMSFP</sequence>
<evidence type="ECO:0000259" key="2">
    <source>
        <dbReference type="PROSITE" id="PS50011"/>
    </source>
</evidence>
<feature type="region of interest" description="Disordered" evidence="1">
    <location>
        <begin position="537"/>
        <end position="568"/>
    </location>
</feature>
<dbReference type="PANTHER" id="PTHR35391:SF7">
    <property type="entry name" value="C2H2-TYPE DOMAIN-CONTAINING PROTEIN"/>
    <property type="match status" value="1"/>
</dbReference>
<evidence type="ECO:0000256" key="1">
    <source>
        <dbReference type="SAM" id="MobiDB-lite"/>
    </source>
</evidence>
<dbReference type="InterPro" id="IPR011009">
    <property type="entry name" value="Kinase-like_dom_sf"/>
</dbReference>
<keyword evidence="5" id="KW-1185">Reference proteome</keyword>
<accession>J3NX17</accession>
<feature type="compositionally biased region" description="Polar residues" evidence="1">
    <location>
        <begin position="548"/>
        <end position="558"/>
    </location>
</feature>
<dbReference type="EnsemblFungi" id="EJT75899">
    <property type="protein sequence ID" value="EJT75899"/>
    <property type="gene ID" value="GGTG_05825"/>
</dbReference>
<dbReference type="HOGENOM" id="CLU_269725_0_0_1"/>
<dbReference type="SUPFAM" id="SSF56112">
    <property type="entry name" value="Protein kinase-like (PK-like)"/>
    <property type="match status" value="1"/>
</dbReference>
<dbReference type="EMBL" id="GL385397">
    <property type="protein sequence ID" value="EJT75899.1"/>
    <property type="molecule type" value="Genomic_DNA"/>
</dbReference>
<dbReference type="InterPro" id="IPR000719">
    <property type="entry name" value="Prot_kinase_dom"/>
</dbReference>
<dbReference type="SMART" id="SM00220">
    <property type="entry name" value="S_TKc"/>
    <property type="match status" value="1"/>
</dbReference>
<dbReference type="OrthoDB" id="1046782at2759"/>
<dbReference type="GO" id="GO:0004674">
    <property type="term" value="F:protein serine/threonine kinase activity"/>
    <property type="evidence" value="ECO:0007669"/>
    <property type="project" value="UniProtKB-KW"/>
</dbReference>
<keyword evidence="3" id="KW-0723">Serine/threonine-protein kinase</keyword>
<dbReference type="eggNOG" id="ENOG502SPAI">
    <property type="taxonomic scope" value="Eukaryota"/>
</dbReference>
<dbReference type="Proteomes" id="UP000006039">
    <property type="component" value="Unassembled WGS sequence"/>
</dbReference>